<sequence>MTKYIKPFFTIIVLSACVAGCEPASEEQKESFADEKIAEMKLQFAPDKRVALFQVASRNEGSKVVLTGETNIPEAKAALLDSLKGRGLTVTDSIELLPSSALEGNIYGLVNNSVANIRSDPRHSGELATQALLGTPLNVLKQSGEWYLVQTPDKYISWVDHGGLMVLDKAGFETWKNAKKIIYTRVAGFSYIAGSETAQLVSDLVMGCVLELVGEGKDFYQVKYPDGREAFVNKKEAKPVEGWLAQANPTGENLTNIAFQLMGAPYLWGGTSTKGMDCSGFTKTVYFMNGLVIPRDASQQVNAGQPVQSEQPFDQLEVGDLLFFGTPATPEKNERVVHVGMWIGDKKFIHASGQVRVSSVDPGNELYDEYNVNRFLRARRYAPNFEGSILEMKNEVLF</sequence>
<dbReference type="Pfam" id="PF00877">
    <property type="entry name" value="NLPC_P60"/>
    <property type="match status" value="1"/>
</dbReference>
<evidence type="ECO:0000259" key="6">
    <source>
        <dbReference type="PROSITE" id="PS51935"/>
    </source>
</evidence>
<accession>A0ABZ0IW90</accession>
<evidence type="ECO:0000256" key="1">
    <source>
        <dbReference type="ARBA" id="ARBA00007074"/>
    </source>
</evidence>
<dbReference type="PANTHER" id="PTHR47053:SF1">
    <property type="entry name" value="MUREIN DD-ENDOPEPTIDASE MEPH-RELATED"/>
    <property type="match status" value="1"/>
</dbReference>
<organism evidence="7 8">
    <name type="scientific">Imperialibacter roseus</name>
    <dbReference type="NCBI Taxonomy" id="1324217"/>
    <lineage>
        <taxon>Bacteria</taxon>
        <taxon>Pseudomonadati</taxon>
        <taxon>Bacteroidota</taxon>
        <taxon>Cytophagia</taxon>
        <taxon>Cytophagales</taxon>
        <taxon>Flammeovirgaceae</taxon>
        <taxon>Imperialibacter</taxon>
    </lineage>
</organism>
<evidence type="ECO:0000256" key="2">
    <source>
        <dbReference type="ARBA" id="ARBA00022670"/>
    </source>
</evidence>
<dbReference type="Proteomes" id="UP001302349">
    <property type="component" value="Chromosome"/>
</dbReference>
<protein>
    <submittedName>
        <fullName evidence="7">C40 family peptidase</fullName>
    </submittedName>
</protein>
<dbReference type="InterPro" id="IPR000064">
    <property type="entry name" value="NLP_P60_dom"/>
</dbReference>
<dbReference type="InterPro" id="IPR003646">
    <property type="entry name" value="SH3-like_bac-type"/>
</dbReference>
<dbReference type="SUPFAM" id="SSF54001">
    <property type="entry name" value="Cysteine proteinases"/>
    <property type="match status" value="1"/>
</dbReference>
<proteinExistence type="inferred from homology"/>
<keyword evidence="8" id="KW-1185">Reference proteome</keyword>
<evidence type="ECO:0000313" key="8">
    <source>
        <dbReference type="Proteomes" id="UP001302349"/>
    </source>
</evidence>
<dbReference type="EMBL" id="CP136051">
    <property type="protein sequence ID" value="WOK09061.1"/>
    <property type="molecule type" value="Genomic_DNA"/>
</dbReference>
<feature type="domain" description="NlpC/P60" evidence="6">
    <location>
        <begin position="248"/>
        <end position="382"/>
    </location>
</feature>
<name>A0ABZ0IW90_9BACT</name>
<evidence type="ECO:0000259" key="5">
    <source>
        <dbReference type="PROSITE" id="PS51781"/>
    </source>
</evidence>
<evidence type="ECO:0000313" key="7">
    <source>
        <dbReference type="EMBL" id="WOK09061.1"/>
    </source>
</evidence>
<reference evidence="7 8" key="1">
    <citation type="journal article" date="2023" name="Microbiol. Resour. Announc.">
        <title>Complete Genome Sequence of Imperialibacter roseus strain P4T.</title>
        <authorList>
            <person name="Tizabi D.R."/>
            <person name="Bachvaroff T."/>
            <person name="Hill R.T."/>
        </authorList>
    </citation>
    <scope>NUCLEOTIDE SEQUENCE [LARGE SCALE GENOMIC DNA]</scope>
    <source>
        <strain evidence="7 8">P4T</strain>
    </source>
</reference>
<dbReference type="RefSeq" id="WP_317491685.1">
    <property type="nucleotide sequence ID" value="NZ_CP136051.1"/>
</dbReference>
<dbReference type="InterPro" id="IPR041382">
    <property type="entry name" value="SH3_16"/>
</dbReference>
<dbReference type="SUPFAM" id="SSF82057">
    <property type="entry name" value="Prokaryotic SH3-related domain"/>
    <property type="match status" value="1"/>
</dbReference>
<dbReference type="PROSITE" id="PS51935">
    <property type="entry name" value="NLPC_P60"/>
    <property type="match status" value="1"/>
</dbReference>
<gene>
    <name evidence="7" type="ORF">RT717_10485</name>
</gene>
<comment type="similarity">
    <text evidence="1">Belongs to the peptidase C40 family.</text>
</comment>
<dbReference type="Gene3D" id="3.90.1720.10">
    <property type="entry name" value="endopeptidase domain like (from Nostoc punctiforme)"/>
    <property type="match status" value="1"/>
</dbReference>
<keyword evidence="2" id="KW-0645">Protease</keyword>
<dbReference type="Pfam" id="PF18348">
    <property type="entry name" value="SH3_16"/>
    <property type="match status" value="1"/>
</dbReference>
<feature type="domain" description="SH3b" evidence="5">
    <location>
        <begin position="101"/>
        <end position="168"/>
    </location>
</feature>
<dbReference type="Gene3D" id="2.30.30.40">
    <property type="entry name" value="SH3 Domains"/>
    <property type="match status" value="2"/>
</dbReference>
<evidence type="ECO:0000256" key="3">
    <source>
        <dbReference type="ARBA" id="ARBA00022801"/>
    </source>
</evidence>
<dbReference type="PROSITE" id="PS51257">
    <property type="entry name" value="PROKAR_LIPOPROTEIN"/>
    <property type="match status" value="1"/>
</dbReference>
<dbReference type="InterPro" id="IPR051202">
    <property type="entry name" value="Peptidase_C40"/>
</dbReference>
<keyword evidence="3" id="KW-0378">Hydrolase</keyword>
<evidence type="ECO:0000256" key="4">
    <source>
        <dbReference type="ARBA" id="ARBA00022807"/>
    </source>
</evidence>
<keyword evidence="4" id="KW-0788">Thiol protease</keyword>
<dbReference type="PROSITE" id="PS51781">
    <property type="entry name" value="SH3B"/>
    <property type="match status" value="1"/>
</dbReference>
<dbReference type="PANTHER" id="PTHR47053">
    <property type="entry name" value="MUREIN DD-ENDOPEPTIDASE MEPH-RELATED"/>
    <property type="match status" value="1"/>
</dbReference>
<dbReference type="InterPro" id="IPR038765">
    <property type="entry name" value="Papain-like_cys_pep_sf"/>
</dbReference>